<dbReference type="FunFam" id="2.30.30.40:FF:000046">
    <property type="entry name" value="Drebrin-like protein isoform B"/>
    <property type="match status" value="1"/>
</dbReference>
<reference evidence="5" key="1">
    <citation type="submission" date="2021-01" db="EMBL/GenBank/DDBJ databases">
        <authorList>
            <person name="Li R."/>
            <person name="Bekaert M."/>
        </authorList>
    </citation>
    <scope>NUCLEOTIDE SEQUENCE</scope>
    <source>
        <strain evidence="5">Farmed</strain>
    </source>
</reference>
<feature type="compositionally biased region" description="Basic and acidic residues" evidence="3">
    <location>
        <begin position="73"/>
        <end position="85"/>
    </location>
</feature>
<dbReference type="OrthoDB" id="5971719at2759"/>
<sequence length="300" mass="34259">MQSKIGTNYEKPTAQASKEGARNLRAKFENIARNTEEEVKKKAEEERKKRLLFEQQEREEQTKLYEEDVDINGDEKKLEQERWEAENESEDEEEEEVEPRKKYVPPQSKCYVPNAEIKSYQRESILRQTSREKEREVVAPAPAPAQIEEESEVSKTPKAEQESESASEEVAKLQQDDDDAAKKEIVSEKPKAEKEHETVPEDVTKCQKDEEAGKTEIVESPQDVNSPEYEAAESASPGVEGENLSAIALYDYEAADDDELSFQPDDIITGIDRIDEGWWRGECHGKLGLFPANYVELIES</sequence>
<dbReference type="InterPro" id="IPR036028">
    <property type="entry name" value="SH3-like_dom_sf"/>
</dbReference>
<feature type="compositionally biased region" description="Basic and acidic residues" evidence="3">
    <location>
        <begin position="169"/>
        <end position="217"/>
    </location>
</feature>
<dbReference type="EMBL" id="CAHIKZ030005624">
    <property type="protein sequence ID" value="CAE1332020.1"/>
    <property type="molecule type" value="Genomic_DNA"/>
</dbReference>
<evidence type="ECO:0000256" key="3">
    <source>
        <dbReference type="SAM" id="MobiDB-lite"/>
    </source>
</evidence>
<feature type="compositionally biased region" description="Acidic residues" evidence="3">
    <location>
        <begin position="86"/>
        <end position="97"/>
    </location>
</feature>
<organism evidence="5 6">
    <name type="scientific">Acanthosepion pharaonis</name>
    <name type="common">Pharaoh cuttlefish</name>
    <name type="synonym">Sepia pharaonis</name>
    <dbReference type="NCBI Taxonomy" id="158019"/>
    <lineage>
        <taxon>Eukaryota</taxon>
        <taxon>Metazoa</taxon>
        <taxon>Spiralia</taxon>
        <taxon>Lophotrochozoa</taxon>
        <taxon>Mollusca</taxon>
        <taxon>Cephalopoda</taxon>
        <taxon>Coleoidea</taxon>
        <taxon>Decapodiformes</taxon>
        <taxon>Sepiida</taxon>
        <taxon>Sepiina</taxon>
        <taxon>Sepiidae</taxon>
        <taxon>Acanthosepion</taxon>
    </lineage>
</organism>
<evidence type="ECO:0000256" key="2">
    <source>
        <dbReference type="PROSITE-ProRule" id="PRU00192"/>
    </source>
</evidence>
<evidence type="ECO:0000313" key="5">
    <source>
        <dbReference type="EMBL" id="CAE1332020.1"/>
    </source>
</evidence>
<dbReference type="GO" id="GO:0030864">
    <property type="term" value="C:cortical actin cytoskeleton"/>
    <property type="evidence" value="ECO:0007669"/>
    <property type="project" value="TreeGrafter"/>
</dbReference>
<dbReference type="GO" id="GO:0030833">
    <property type="term" value="P:regulation of actin filament polymerization"/>
    <property type="evidence" value="ECO:0007669"/>
    <property type="project" value="TreeGrafter"/>
</dbReference>
<dbReference type="PANTHER" id="PTHR10829:SF23">
    <property type="entry name" value="CORTACTIN, ISOFORM A"/>
    <property type="match status" value="1"/>
</dbReference>
<feature type="compositionally biased region" description="Basic and acidic residues" evidence="3">
    <location>
        <begin position="152"/>
        <end position="161"/>
    </location>
</feature>
<name>A0A812F1U2_ACAPH</name>
<proteinExistence type="predicted"/>
<dbReference type="GO" id="GO:0005886">
    <property type="term" value="C:plasma membrane"/>
    <property type="evidence" value="ECO:0007669"/>
    <property type="project" value="TreeGrafter"/>
</dbReference>
<dbReference type="GO" id="GO:0005884">
    <property type="term" value="C:actin filament"/>
    <property type="evidence" value="ECO:0007669"/>
    <property type="project" value="TreeGrafter"/>
</dbReference>
<protein>
    <submittedName>
        <fullName evidence="5">CTTN</fullName>
    </submittedName>
</protein>
<evidence type="ECO:0000313" key="6">
    <source>
        <dbReference type="Proteomes" id="UP000597762"/>
    </source>
</evidence>
<dbReference type="SUPFAM" id="SSF50044">
    <property type="entry name" value="SH3-domain"/>
    <property type="match status" value="1"/>
</dbReference>
<dbReference type="AlphaFoldDB" id="A0A812F1U2"/>
<keyword evidence="1 2" id="KW-0728">SH3 domain</keyword>
<feature type="compositionally biased region" description="Basic and acidic residues" evidence="3">
    <location>
        <begin position="19"/>
        <end position="66"/>
    </location>
</feature>
<dbReference type="GO" id="GO:0016477">
    <property type="term" value="P:cell migration"/>
    <property type="evidence" value="ECO:0007669"/>
    <property type="project" value="TreeGrafter"/>
</dbReference>
<feature type="compositionally biased region" description="Basic and acidic residues" evidence="3">
    <location>
        <begin position="119"/>
        <end position="137"/>
    </location>
</feature>
<dbReference type="Pfam" id="PF14604">
    <property type="entry name" value="SH3_9"/>
    <property type="match status" value="1"/>
</dbReference>
<dbReference type="GO" id="GO:0030427">
    <property type="term" value="C:site of polarized growth"/>
    <property type="evidence" value="ECO:0007669"/>
    <property type="project" value="TreeGrafter"/>
</dbReference>
<dbReference type="Proteomes" id="UP000597762">
    <property type="component" value="Unassembled WGS sequence"/>
</dbReference>
<dbReference type="PANTHER" id="PTHR10829">
    <property type="entry name" value="CORTACTIN AND DREBRIN"/>
    <property type="match status" value="1"/>
</dbReference>
<feature type="region of interest" description="Disordered" evidence="3">
    <location>
        <begin position="1"/>
        <end position="240"/>
    </location>
</feature>
<gene>
    <name evidence="5" type="ORF">SPHA_81124</name>
</gene>
<comment type="caution">
    <text evidence="5">The sequence shown here is derived from an EMBL/GenBank/DDBJ whole genome shotgun (WGS) entry which is preliminary data.</text>
</comment>
<feature type="domain" description="SH3" evidence="4">
    <location>
        <begin position="241"/>
        <end position="300"/>
    </location>
</feature>
<dbReference type="PRINTS" id="PR00452">
    <property type="entry name" value="SH3DOMAIN"/>
</dbReference>
<keyword evidence="6" id="KW-1185">Reference proteome</keyword>
<accession>A0A812F1U2</accession>
<dbReference type="GO" id="GO:0051015">
    <property type="term" value="F:actin filament binding"/>
    <property type="evidence" value="ECO:0007669"/>
    <property type="project" value="TreeGrafter"/>
</dbReference>
<dbReference type="InterPro" id="IPR001452">
    <property type="entry name" value="SH3_domain"/>
</dbReference>
<dbReference type="Gene3D" id="2.30.30.40">
    <property type="entry name" value="SH3 Domains"/>
    <property type="match status" value="1"/>
</dbReference>
<dbReference type="PRINTS" id="PR00499">
    <property type="entry name" value="P67PHOX"/>
</dbReference>
<evidence type="ECO:0000256" key="1">
    <source>
        <dbReference type="ARBA" id="ARBA00022443"/>
    </source>
</evidence>
<dbReference type="PROSITE" id="PS50002">
    <property type="entry name" value="SH3"/>
    <property type="match status" value="1"/>
</dbReference>
<evidence type="ECO:0000259" key="4">
    <source>
        <dbReference type="PROSITE" id="PS50002"/>
    </source>
</evidence>
<dbReference type="SMART" id="SM00326">
    <property type="entry name" value="SH3"/>
    <property type="match status" value="1"/>
</dbReference>